<dbReference type="SUPFAM" id="SSF81606">
    <property type="entry name" value="PP2C-like"/>
    <property type="match status" value="1"/>
</dbReference>
<dbReference type="CDD" id="cd00143">
    <property type="entry name" value="PP2Cc"/>
    <property type="match status" value="1"/>
</dbReference>
<evidence type="ECO:0000313" key="3">
    <source>
        <dbReference type="EMBL" id="AKF08217.1"/>
    </source>
</evidence>
<dbReference type="Proteomes" id="UP000034883">
    <property type="component" value="Chromosome"/>
</dbReference>
<dbReference type="InterPro" id="IPR000595">
    <property type="entry name" value="cNMP-bd_dom"/>
</dbReference>
<dbReference type="SUPFAM" id="SSF51206">
    <property type="entry name" value="cAMP-binding domain-like"/>
    <property type="match status" value="1"/>
</dbReference>
<dbReference type="InterPro" id="IPR018488">
    <property type="entry name" value="cNMP-bd_CS"/>
</dbReference>
<dbReference type="AlphaFoldDB" id="A0A0F6W5W0"/>
<dbReference type="STRING" id="927083.DB32_005366"/>
<protein>
    <submittedName>
        <fullName evidence="3">Serine/threonine phosphatase PrpC, regulation of stationary phase</fullName>
    </submittedName>
</protein>
<gene>
    <name evidence="3" type="ORF">DB32_005366</name>
</gene>
<sequence length="436" mass="48296">MNDAVAPPQLSFWPTTDVGRVRDHNEDAFLVDKKLQLFVVADGMGGHAAGEVASNLASRTVRDVIAGQREALVEFEQGHGGTTRTDLLRLMESAVQQACSAVYQEGVKDETKRGMGTTLDALLLVGNRGFIAHVGDSRVYLYRQGSVHQLTEDHSLINELLKRGRLSREQIEKLQYKNAVTRAVGVYESVEVDTIDFDVLKGDRFLICSDGLHGYFEEAELAKLFAETPEDQLSQRLVELSNERGGKDNITAIVVKVPDAEAGVDRLAREVNLKMEVLHRMPLFRFLTYQELVRVLNITHVRTFEPGAEIVGQGSDGDELFIVLTGNVQVEASGAPIASLGPGQHFGEMALIDKAPRSADVRAIEASSLLTIRRRDFFDIIRKDHAIAVKLLWSFLGVITERLRNTSRELGEAREGKRAPDLADSILRAFEHPEDS</sequence>
<dbReference type="CDD" id="cd00038">
    <property type="entry name" value="CAP_ED"/>
    <property type="match status" value="1"/>
</dbReference>
<dbReference type="PRINTS" id="PR00103">
    <property type="entry name" value="CAMPKINASE"/>
</dbReference>
<proteinExistence type="predicted"/>
<feature type="domain" description="PPM-type phosphatase" evidence="2">
    <location>
        <begin position="11"/>
        <end position="257"/>
    </location>
</feature>
<evidence type="ECO:0000259" key="1">
    <source>
        <dbReference type="PROSITE" id="PS50042"/>
    </source>
</evidence>
<dbReference type="SMART" id="SM00100">
    <property type="entry name" value="cNMP"/>
    <property type="match status" value="1"/>
</dbReference>
<dbReference type="KEGG" id="samy:DB32_005366"/>
<dbReference type="SMART" id="SM00332">
    <property type="entry name" value="PP2Cc"/>
    <property type="match status" value="1"/>
</dbReference>
<dbReference type="InterPro" id="IPR036457">
    <property type="entry name" value="PPM-type-like_dom_sf"/>
</dbReference>
<dbReference type="Pfam" id="PF00027">
    <property type="entry name" value="cNMP_binding"/>
    <property type="match status" value="1"/>
</dbReference>
<dbReference type="NCBIfam" id="NF033484">
    <property type="entry name" value="Stp1_PP2C_phos"/>
    <property type="match status" value="1"/>
</dbReference>
<name>A0A0F6W5W0_9BACT</name>
<evidence type="ECO:0000313" key="4">
    <source>
        <dbReference type="Proteomes" id="UP000034883"/>
    </source>
</evidence>
<accession>A0A0F6W5W0</accession>
<dbReference type="EMBL" id="CP011125">
    <property type="protein sequence ID" value="AKF08217.1"/>
    <property type="molecule type" value="Genomic_DNA"/>
</dbReference>
<dbReference type="PROSITE" id="PS50042">
    <property type="entry name" value="CNMP_BINDING_3"/>
    <property type="match status" value="1"/>
</dbReference>
<dbReference type="PROSITE" id="PS51746">
    <property type="entry name" value="PPM_2"/>
    <property type="match status" value="1"/>
</dbReference>
<dbReference type="RefSeq" id="WP_053235386.1">
    <property type="nucleotide sequence ID" value="NZ_CP011125.1"/>
</dbReference>
<dbReference type="SMART" id="SM00331">
    <property type="entry name" value="PP2C_SIG"/>
    <property type="match status" value="1"/>
</dbReference>
<dbReference type="OrthoDB" id="5496340at2"/>
<feature type="domain" description="Cyclic nucleotide-binding" evidence="1">
    <location>
        <begin position="283"/>
        <end position="398"/>
    </location>
</feature>
<dbReference type="Gene3D" id="3.60.40.10">
    <property type="entry name" value="PPM-type phosphatase domain"/>
    <property type="match status" value="1"/>
</dbReference>
<dbReference type="Pfam" id="PF13672">
    <property type="entry name" value="PP2C_2"/>
    <property type="match status" value="1"/>
</dbReference>
<dbReference type="InterPro" id="IPR001932">
    <property type="entry name" value="PPM-type_phosphatase-like_dom"/>
</dbReference>
<reference evidence="3 4" key="1">
    <citation type="submission" date="2015-03" db="EMBL/GenBank/DDBJ databases">
        <title>Genome assembly of Sandaracinus amylolyticus DSM 53668.</title>
        <authorList>
            <person name="Sharma G."/>
            <person name="Subramanian S."/>
        </authorList>
    </citation>
    <scope>NUCLEOTIDE SEQUENCE [LARGE SCALE GENOMIC DNA]</scope>
    <source>
        <strain evidence="3 4">DSM 53668</strain>
    </source>
</reference>
<dbReference type="PANTHER" id="PTHR23011">
    <property type="entry name" value="CYCLIC NUCLEOTIDE-BINDING DOMAIN CONTAINING PROTEIN"/>
    <property type="match status" value="1"/>
</dbReference>
<dbReference type="PANTHER" id="PTHR23011:SF28">
    <property type="entry name" value="CYCLIC NUCLEOTIDE-BINDING DOMAIN CONTAINING PROTEIN"/>
    <property type="match status" value="1"/>
</dbReference>
<dbReference type="Gene3D" id="2.60.120.10">
    <property type="entry name" value="Jelly Rolls"/>
    <property type="match status" value="1"/>
</dbReference>
<dbReference type="PROSITE" id="PS00889">
    <property type="entry name" value="CNMP_BINDING_2"/>
    <property type="match status" value="1"/>
</dbReference>
<dbReference type="InterPro" id="IPR014710">
    <property type="entry name" value="RmlC-like_jellyroll"/>
</dbReference>
<dbReference type="InterPro" id="IPR018490">
    <property type="entry name" value="cNMP-bd_dom_sf"/>
</dbReference>
<evidence type="ECO:0000259" key="2">
    <source>
        <dbReference type="PROSITE" id="PS51746"/>
    </source>
</evidence>
<organism evidence="3 4">
    <name type="scientific">Sandaracinus amylolyticus</name>
    <dbReference type="NCBI Taxonomy" id="927083"/>
    <lineage>
        <taxon>Bacteria</taxon>
        <taxon>Pseudomonadati</taxon>
        <taxon>Myxococcota</taxon>
        <taxon>Polyangia</taxon>
        <taxon>Polyangiales</taxon>
        <taxon>Sandaracinaceae</taxon>
        <taxon>Sandaracinus</taxon>
    </lineage>
</organism>
<keyword evidence="4" id="KW-1185">Reference proteome</keyword>